<dbReference type="RefSeq" id="WP_124149993.1">
    <property type="nucleotide sequence ID" value="NZ_RQIS01000003.1"/>
</dbReference>
<dbReference type="Proteomes" id="UP000272778">
    <property type="component" value="Unassembled WGS sequence"/>
</dbReference>
<dbReference type="GO" id="GO:0000917">
    <property type="term" value="P:division septum assembly"/>
    <property type="evidence" value="ECO:0007669"/>
    <property type="project" value="UniProtKB-KW"/>
</dbReference>
<comment type="subcellular location">
    <subcellularLocation>
        <location evidence="1">Cytoplasm</location>
    </subcellularLocation>
</comment>
<comment type="subunit">
    <text evidence="8">Homodimer. Interacts with FtsZ.</text>
</comment>
<dbReference type="GO" id="GO:0043093">
    <property type="term" value="P:FtsZ-dependent cytokinesis"/>
    <property type="evidence" value="ECO:0007669"/>
    <property type="project" value="TreeGrafter"/>
</dbReference>
<dbReference type="GO" id="GO:0030428">
    <property type="term" value="C:cell septum"/>
    <property type="evidence" value="ECO:0007669"/>
    <property type="project" value="TreeGrafter"/>
</dbReference>
<evidence type="ECO:0000256" key="8">
    <source>
        <dbReference type="ARBA" id="ARBA00026068"/>
    </source>
</evidence>
<keyword evidence="11" id="KW-1185">Reference proteome</keyword>
<organism evidence="10 11">
    <name type="scientific">Paraburkholderia dinghuensis</name>
    <dbReference type="NCBI Taxonomy" id="2305225"/>
    <lineage>
        <taxon>Bacteria</taxon>
        <taxon>Pseudomonadati</taxon>
        <taxon>Pseudomonadota</taxon>
        <taxon>Betaproteobacteria</taxon>
        <taxon>Burkholderiales</taxon>
        <taxon>Burkholderiaceae</taxon>
        <taxon>Paraburkholderia</taxon>
    </lineage>
</organism>
<evidence type="ECO:0000256" key="5">
    <source>
        <dbReference type="ARBA" id="ARBA00023210"/>
    </source>
</evidence>
<dbReference type="PANTHER" id="PTHR34981">
    <property type="entry name" value="CELL DIVISION PROTEIN ZAPA"/>
    <property type="match status" value="1"/>
</dbReference>
<sequence>MTTKQIEATILGQTYRLACSPETEGALLEAVARVDAEMSKIRTHSNVRGTDRIAVMAALSLASELLRLQTSVRHGEAFPAEEIRRTMHSMNEQLGAVIQQHSAVGGAQ</sequence>
<dbReference type="InterPro" id="IPR036192">
    <property type="entry name" value="Cell_div_ZapA-like_sf"/>
</dbReference>
<comment type="function">
    <text evidence="7">Activator of cell division through the inhibition of FtsZ GTPase activity, therefore promoting FtsZ assembly into bundles of protofilaments necessary for the formation of the division Z ring. It is recruited early at mid-cell but it is not essential for cell division.</text>
</comment>
<evidence type="ECO:0000313" key="10">
    <source>
        <dbReference type="EMBL" id="RQH08427.1"/>
    </source>
</evidence>
<reference evidence="10 11" key="1">
    <citation type="submission" date="2018-11" db="EMBL/GenBank/DDBJ databases">
        <title>Paraburkholderia sp. DHOA04, isolated from soil.</title>
        <authorList>
            <person name="Gao Z.-H."/>
            <person name="Qiu L.-H."/>
            <person name="Fu J.-C."/>
        </authorList>
    </citation>
    <scope>NUCLEOTIDE SEQUENCE [LARGE SCALE GENOMIC DNA]</scope>
    <source>
        <strain evidence="10 11">DHOA04</strain>
    </source>
</reference>
<dbReference type="InterPro" id="IPR042233">
    <property type="entry name" value="Cell_div_ZapA_N"/>
</dbReference>
<keyword evidence="6" id="KW-0131">Cell cycle</keyword>
<dbReference type="SUPFAM" id="SSF102829">
    <property type="entry name" value="Cell division protein ZapA-like"/>
    <property type="match status" value="1"/>
</dbReference>
<evidence type="ECO:0000256" key="9">
    <source>
        <dbReference type="ARBA" id="ARBA00033158"/>
    </source>
</evidence>
<evidence type="ECO:0000256" key="3">
    <source>
        <dbReference type="ARBA" id="ARBA00022490"/>
    </source>
</evidence>
<dbReference type="InterPro" id="IPR007838">
    <property type="entry name" value="Cell_div_ZapA-like"/>
</dbReference>
<dbReference type="GO" id="GO:0005829">
    <property type="term" value="C:cytosol"/>
    <property type="evidence" value="ECO:0007669"/>
    <property type="project" value="TreeGrafter"/>
</dbReference>
<keyword evidence="4 10" id="KW-0132">Cell division</keyword>
<evidence type="ECO:0000313" key="11">
    <source>
        <dbReference type="Proteomes" id="UP000272778"/>
    </source>
</evidence>
<dbReference type="GO" id="GO:0000921">
    <property type="term" value="P:septin ring assembly"/>
    <property type="evidence" value="ECO:0007669"/>
    <property type="project" value="TreeGrafter"/>
</dbReference>
<evidence type="ECO:0000256" key="4">
    <source>
        <dbReference type="ARBA" id="ARBA00022618"/>
    </source>
</evidence>
<dbReference type="PANTHER" id="PTHR34981:SF1">
    <property type="entry name" value="CELL DIVISION PROTEIN ZAPA"/>
    <property type="match status" value="1"/>
</dbReference>
<evidence type="ECO:0000256" key="7">
    <source>
        <dbReference type="ARBA" id="ARBA00024910"/>
    </source>
</evidence>
<evidence type="ECO:0000256" key="1">
    <source>
        <dbReference type="ARBA" id="ARBA00004496"/>
    </source>
</evidence>
<accession>A0A3N6NI40</accession>
<dbReference type="Gene3D" id="3.30.160.880">
    <property type="entry name" value="Cell division protein ZapA protomer, N-terminal domain"/>
    <property type="match status" value="1"/>
</dbReference>
<comment type="caution">
    <text evidence="10">The sequence shown here is derived from an EMBL/GenBank/DDBJ whole genome shotgun (WGS) entry which is preliminary data.</text>
</comment>
<name>A0A3N6NI40_9BURK</name>
<dbReference type="Gene3D" id="1.20.5.50">
    <property type="match status" value="1"/>
</dbReference>
<keyword evidence="5" id="KW-0717">Septation</keyword>
<evidence type="ECO:0000256" key="6">
    <source>
        <dbReference type="ARBA" id="ARBA00023306"/>
    </source>
</evidence>
<dbReference type="GO" id="GO:0032153">
    <property type="term" value="C:cell division site"/>
    <property type="evidence" value="ECO:0007669"/>
    <property type="project" value="TreeGrafter"/>
</dbReference>
<keyword evidence="3" id="KW-0963">Cytoplasm</keyword>
<dbReference type="Pfam" id="PF05164">
    <property type="entry name" value="ZapA"/>
    <property type="match status" value="1"/>
</dbReference>
<dbReference type="OrthoDB" id="5297208at2"/>
<dbReference type="EMBL" id="RQIS01000003">
    <property type="protein sequence ID" value="RQH08427.1"/>
    <property type="molecule type" value="Genomic_DNA"/>
</dbReference>
<proteinExistence type="predicted"/>
<evidence type="ECO:0000256" key="2">
    <source>
        <dbReference type="ARBA" id="ARBA00015195"/>
    </source>
</evidence>
<protein>
    <recommendedName>
        <fullName evidence="2">Cell division protein ZapA</fullName>
    </recommendedName>
    <alternativeName>
        <fullName evidence="9">Z ring-associated protein ZapA</fullName>
    </alternativeName>
</protein>
<gene>
    <name evidence="10" type="ORF">D1Y85_05300</name>
</gene>
<dbReference type="AlphaFoldDB" id="A0A3N6NI40"/>